<accession>A0ABX0YG96</accession>
<protein>
    <submittedName>
        <fullName evidence="1">Uncharacterized protein</fullName>
    </submittedName>
</protein>
<comment type="caution">
    <text evidence="1">The sequence shown here is derived from an EMBL/GenBank/DDBJ whole genome shotgun (WGS) entry which is preliminary data.</text>
</comment>
<sequence length="189" mass="21266">MTDPTSAATALYEDLLATVRLSSLYARRLYDPEASPKAWLDTFIQRLHALGWSQVNRQQTQQVYTPASGIWLDIFNGSTPPKQPPNTRFKTIVRHVIATHSDGSAPLPYSASDSNMATYLLVRLSLPEGHVPRLRVIQLRGTPDPKAPKTRLPIERTCWEADFEAERFEAQRSAVATEMKAYEIDVTNL</sequence>
<evidence type="ECO:0000313" key="2">
    <source>
        <dbReference type="Proteomes" id="UP000746535"/>
    </source>
</evidence>
<name>A0ABX0YG96_9PSED</name>
<proteinExistence type="predicted"/>
<keyword evidence="2" id="KW-1185">Reference proteome</keyword>
<dbReference type="EMBL" id="JAAVJI010000010">
    <property type="protein sequence ID" value="NJP02337.1"/>
    <property type="molecule type" value="Genomic_DNA"/>
</dbReference>
<organism evidence="1 2">
    <name type="scientific">Pseudomonas quercus</name>
    <dbReference type="NCBI Taxonomy" id="2722792"/>
    <lineage>
        <taxon>Bacteria</taxon>
        <taxon>Pseudomonadati</taxon>
        <taxon>Pseudomonadota</taxon>
        <taxon>Gammaproteobacteria</taxon>
        <taxon>Pseudomonadales</taxon>
        <taxon>Pseudomonadaceae</taxon>
        <taxon>Pseudomonas</taxon>
    </lineage>
</organism>
<dbReference type="Proteomes" id="UP000746535">
    <property type="component" value="Unassembled WGS sequence"/>
</dbReference>
<gene>
    <name evidence="1" type="ORF">HBH25_15925</name>
</gene>
<evidence type="ECO:0000313" key="1">
    <source>
        <dbReference type="EMBL" id="NJP02337.1"/>
    </source>
</evidence>
<reference evidence="1 2" key="1">
    <citation type="submission" date="2020-03" db="EMBL/GenBank/DDBJ databases">
        <authorList>
            <person name="Wang L."/>
            <person name="He N."/>
            <person name="Li Y."/>
            <person name="Fang Y."/>
            <person name="Zhang F."/>
        </authorList>
    </citation>
    <scope>NUCLEOTIDE SEQUENCE [LARGE SCALE GENOMIC DNA]</scope>
    <source>
        <strain evidence="2">hsmgli-8</strain>
    </source>
</reference>
<dbReference type="RefSeq" id="WP_168084924.1">
    <property type="nucleotide sequence ID" value="NZ_JAAVJI010000010.1"/>
</dbReference>